<proteinExistence type="inferred from homology"/>
<dbReference type="PROSITE" id="PS50095">
    <property type="entry name" value="PLAT"/>
    <property type="match status" value="1"/>
</dbReference>
<dbReference type="InterPro" id="IPR001194">
    <property type="entry name" value="cDENN_dom"/>
</dbReference>
<dbReference type="InterPro" id="IPR043153">
    <property type="entry name" value="DENN_C"/>
</dbReference>
<dbReference type="InterPro" id="IPR037213">
    <property type="entry name" value="Run_dom_sf"/>
</dbReference>
<evidence type="ECO:0000256" key="4">
    <source>
        <dbReference type="ARBA" id="ARBA00023136"/>
    </source>
</evidence>
<feature type="region of interest" description="Disordered" evidence="6">
    <location>
        <begin position="105"/>
        <end position="135"/>
    </location>
</feature>
<dbReference type="Pfam" id="PF02141">
    <property type="entry name" value="DENN"/>
    <property type="match status" value="1"/>
</dbReference>
<name>A0A0N4UYA7_ENTVE</name>
<organism evidence="12">
    <name type="scientific">Enterobius vermicularis</name>
    <name type="common">Human pinworm</name>
    <dbReference type="NCBI Taxonomy" id="51028"/>
    <lineage>
        <taxon>Eukaryota</taxon>
        <taxon>Metazoa</taxon>
        <taxon>Ecdysozoa</taxon>
        <taxon>Nematoda</taxon>
        <taxon>Chromadorea</taxon>
        <taxon>Rhabditida</taxon>
        <taxon>Spirurina</taxon>
        <taxon>Oxyuridomorpha</taxon>
        <taxon>Oxyuroidea</taxon>
        <taxon>Oxyuridae</taxon>
        <taxon>Enterobius</taxon>
    </lineage>
</organism>
<feature type="domain" description="RUN" evidence="9">
    <location>
        <begin position="1164"/>
        <end position="1304"/>
    </location>
</feature>
<dbReference type="InterPro" id="IPR004012">
    <property type="entry name" value="Run_dom"/>
</dbReference>
<dbReference type="GO" id="GO:0005085">
    <property type="term" value="F:guanyl-nucleotide exchange factor activity"/>
    <property type="evidence" value="ECO:0007669"/>
    <property type="project" value="InterPro"/>
</dbReference>
<evidence type="ECO:0000313" key="12">
    <source>
        <dbReference type="WBParaSite" id="EVEC_0000255401-mRNA-1"/>
    </source>
</evidence>
<comment type="subcellular location">
    <subcellularLocation>
        <location evidence="1">Membrane</location>
    </subcellularLocation>
</comment>
<dbReference type="InterPro" id="IPR001024">
    <property type="entry name" value="PLAT/LH2_dom"/>
</dbReference>
<evidence type="ECO:0000256" key="2">
    <source>
        <dbReference type="ARBA" id="ARBA00006664"/>
    </source>
</evidence>
<keyword evidence="11" id="KW-1185">Reference proteome</keyword>
<dbReference type="PROSITE" id="PS50826">
    <property type="entry name" value="RUN"/>
    <property type="match status" value="2"/>
</dbReference>
<dbReference type="SUPFAM" id="SSF49723">
    <property type="entry name" value="Lipase/lipooxygenase domain (PLAT/LH2 domain)"/>
    <property type="match status" value="1"/>
</dbReference>
<keyword evidence="4" id="KW-0472">Membrane</keyword>
<dbReference type="SUPFAM" id="SSF140741">
    <property type="entry name" value="RUN domain-like"/>
    <property type="match status" value="2"/>
</dbReference>
<dbReference type="InterPro" id="IPR036392">
    <property type="entry name" value="PLAT/LH2_dom_sf"/>
</dbReference>
<evidence type="ECO:0000313" key="11">
    <source>
        <dbReference type="Proteomes" id="UP000274131"/>
    </source>
</evidence>
<evidence type="ECO:0000256" key="5">
    <source>
        <dbReference type="PROSITE-ProRule" id="PRU00152"/>
    </source>
</evidence>
<feature type="region of interest" description="Disordered" evidence="6">
    <location>
        <begin position="363"/>
        <end position="386"/>
    </location>
</feature>
<dbReference type="InterPro" id="IPR005113">
    <property type="entry name" value="uDENN_dom"/>
</dbReference>
<evidence type="ECO:0000256" key="6">
    <source>
        <dbReference type="SAM" id="MobiDB-lite"/>
    </source>
</evidence>
<evidence type="ECO:0000259" key="7">
    <source>
        <dbReference type="PROSITE" id="PS50095"/>
    </source>
</evidence>
<dbReference type="Pfam" id="PF03456">
    <property type="entry name" value="uDENN"/>
    <property type="match status" value="1"/>
</dbReference>
<dbReference type="SMART" id="SM00801">
    <property type="entry name" value="dDENN"/>
    <property type="match status" value="1"/>
</dbReference>
<comment type="caution">
    <text evidence="5">Lacks conserved residue(s) required for the propagation of feature annotation.</text>
</comment>
<dbReference type="InterPro" id="IPR037516">
    <property type="entry name" value="Tripartite_DENN"/>
</dbReference>
<dbReference type="Pfam" id="PF02759">
    <property type="entry name" value="RUN"/>
    <property type="match status" value="2"/>
</dbReference>
<dbReference type="Gene3D" id="1.20.58.900">
    <property type="match status" value="3"/>
</dbReference>
<dbReference type="SMART" id="SM00799">
    <property type="entry name" value="DENN"/>
    <property type="match status" value="1"/>
</dbReference>
<dbReference type="InterPro" id="IPR047278">
    <property type="entry name" value="DEN5A/B"/>
</dbReference>
<keyword evidence="3" id="KW-0677">Repeat</keyword>
<dbReference type="Proteomes" id="UP000274131">
    <property type="component" value="Unassembled WGS sequence"/>
</dbReference>
<evidence type="ECO:0000259" key="9">
    <source>
        <dbReference type="PROSITE" id="PS50826"/>
    </source>
</evidence>
<evidence type="ECO:0000313" key="10">
    <source>
        <dbReference type="EMBL" id="VDD87119.1"/>
    </source>
</evidence>
<dbReference type="WBParaSite" id="EVEC_0000255401-mRNA-1">
    <property type="protein sequence ID" value="EVEC_0000255401-mRNA-1"/>
    <property type="gene ID" value="EVEC_0000255401"/>
</dbReference>
<feature type="domain" description="RUN" evidence="9">
    <location>
        <begin position="689"/>
        <end position="963"/>
    </location>
</feature>
<feature type="domain" description="UDENN" evidence="8">
    <location>
        <begin position="1"/>
        <end position="561"/>
    </location>
</feature>
<evidence type="ECO:0000259" key="8">
    <source>
        <dbReference type="PROSITE" id="PS50211"/>
    </source>
</evidence>
<feature type="compositionally biased region" description="Basic residues" evidence="6">
    <location>
        <begin position="124"/>
        <end position="133"/>
    </location>
</feature>
<dbReference type="CDD" id="cd17678">
    <property type="entry name" value="RUN2_DENND5"/>
    <property type="match status" value="1"/>
</dbReference>
<evidence type="ECO:0000256" key="1">
    <source>
        <dbReference type="ARBA" id="ARBA00004370"/>
    </source>
</evidence>
<dbReference type="Pfam" id="PF03455">
    <property type="entry name" value="dDENN"/>
    <property type="match status" value="1"/>
</dbReference>
<dbReference type="Gene3D" id="3.40.50.11500">
    <property type="match status" value="1"/>
</dbReference>
<evidence type="ECO:0000256" key="3">
    <source>
        <dbReference type="ARBA" id="ARBA00022737"/>
    </source>
</evidence>
<accession>A0A0N4UYA7</accession>
<dbReference type="EMBL" id="UXUI01007346">
    <property type="protein sequence ID" value="VDD87119.1"/>
    <property type="molecule type" value="Genomic_DNA"/>
</dbReference>
<dbReference type="Gene3D" id="2.60.60.20">
    <property type="entry name" value="PLAT/LH2 domain"/>
    <property type="match status" value="1"/>
</dbReference>
<sequence>LSCPPLERSYVASIQAHYPESRKGYPFPSEILSLCLPKGLRFYTQSNVPHPEVHTFANVREDGMRIDGTALIFYEEVTDEQLCQRMADLQAEHVRALTALDKASERTHLPPGTVSGGTHTLPRSNKKDRHKRTSYYDSSRNSHLYVSKCICVLTRIPVVSCTTHLLNSLHEMITSSEEPPLPLESYIYWMLNEVPLPAPGSTLKVCLNEVDMVLQRPAPGELPFFDHSLCSLFSMVTVDKFLRLFTCFLLEHQILLCSKSLSRLMLIAESLCLLAFPFRWQLTYVPILPYSQLKFMEAPVPYIMGLCYEEEVPEPIFQSNVCVFDIDTGGLQMPEDVPTIPDKIEMIQEVTNVLLRFEKQNSDSGMHFTPQENNKPLSKRKEEWSSKRMSRSFDDDALASLYNEGKSDGNMKPSRKGLAPLPLDDVLKQSEVLARVTAIARRAGVNVQMEKIERELQSNDSYMNSPLCRRYFKEMKLNNSIREVFLNRFAWLLYSYEHFVITANAADKDLYFASRDSVVNFDKAAFLSDQPDSNLPFLAAFLETQMFTSFIDAKIVAQWEAPDSNLQLFDARIQMLKEIHGLQMVRTPTYEKALPTLTTEEAISKREEALDYIVPQPHALVGATTHCYNGNNRSSAYFGDSPKQIEQQNNKFVEQLLRETKAKTKRMLVEKMGKEAVQLGHGEANVNGLEENTLVASFCDLLERVWAHGLLKKQGKSSLWAHVLHHQDLEKPGSFYSSSSVKNSLLAPDVDEEKDVSFFAKEERNALTELAQSIQKELEDAGGPAWSISILRAANFICDKISSASNAVQPVSNLPFSSSIPSNLERSHSFQRPVHFTPNWSTASASENMAIASPRKKVTVRARSPDVRQGFPPLPTHIAYDLKNVLRMTEIKTDLGFARAFVRLSLERKLLHRHLKTVLSNTALLHQIYKQYAFLRCDDEKEQFLYHILSLNAAEFRCFTNTFCKTKMQYRVLLATGNSRSVLTTPIWVQLAGSLRSTASIEIMPGVVDFKFDHINLGILSTLRIGRSLKDIGNSTNAKWYFDYALVRNEVTGQTYRFNCGRWFGRGVDDGSLERLLVAEVLPQVDPDAEEAGQFQNGYYERSKSHSRSATPTRARSPSASRSEILNARSKTRLTEIQHQLGEAVNAIVKHLYSGTKSRSDLTQLLCAPDKGLVSVMVSVFLYGRQDSSWSTRFFRHYYPWDYVEDAKRLTREQRKLIIYACRLVKRIGSSTSLGKDGKFQLFIIITLRDHILAGLLPLMARTPVTAQLYDEPSFLRNPHYLTYLSKLLTSLNDFKFNLEKSLTYGFD</sequence>
<feature type="compositionally biased region" description="Low complexity" evidence="6">
    <location>
        <begin position="1108"/>
        <end position="1123"/>
    </location>
</feature>
<dbReference type="SMART" id="SM00593">
    <property type="entry name" value="RUN"/>
    <property type="match status" value="2"/>
</dbReference>
<dbReference type="PANTHER" id="PTHR46070:SF1">
    <property type="entry name" value="PINSTRIPE, ISOFORM A"/>
    <property type="match status" value="1"/>
</dbReference>
<feature type="region of interest" description="Disordered" evidence="6">
    <location>
        <begin position="1101"/>
        <end position="1123"/>
    </location>
</feature>
<dbReference type="PANTHER" id="PTHR46070">
    <property type="entry name" value="PINSTRIPE, ISOFORM A"/>
    <property type="match status" value="1"/>
</dbReference>
<dbReference type="OrthoDB" id="6019893at2759"/>
<feature type="domain" description="PLAT" evidence="7">
    <location>
        <begin position="968"/>
        <end position="1078"/>
    </location>
</feature>
<dbReference type="SMART" id="SM00800">
    <property type="entry name" value="uDENN"/>
    <property type="match status" value="1"/>
</dbReference>
<dbReference type="GO" id="GO:0016020">
    <property type="term" value="C:membrane"/>
    <property type="evidence" value="ECO:0007669"/>
    <property type="project" value="UniProtKB-SubCell"/>
</dbReference>
<dbReference type="GO" id="GO:0031267">
    <property type="term" value="F:small GTPase binding"/>
    <property type="evidence" value="ECO:0007669"/>
    <property type="project" value="InterPro"/>
</dbReference>
<protein>
    <submittedName>
        <fullName evidence="12">UDENN domain-containing protein</fullName>
    </submittedName>
</protein>
<reference evidence="10 11" key="2">
    <citation type="submission" date="2018-10" db="EMBL/GenBank/DDBJ databases">
        <authorList>
            <consortium name="Pathogen Informatics"/>
        </authorList>
    </citation>
    <scope>NUCLEOTIDE SEQUENCE [LARGE SCALE GENOMIC DNA]</scope>
</reference>
<gene>
    <name evidence="10" type="ORF">EVEC_LOCUS2262</name>
</gene>
<dbReference type="InterPro" id="IPR005112">
    <property type="entry name" value="dDENN_dom"/>
</dbReference>
<dbReference type="PROSITE" id="PS50211">
    <property type="entry name" value="DENN"/>
    <property type="match status" value="1"/>
</dbReference>
<dbReference type="STRING" id="51028.A0A0N4UYA7"/>
<comment type="similarity">
    <text evidence="2">Belongs to the RAB6IP1 family.</text>
</comment>
<reference evidence="12" key="1">
    <citation type="submission" date="2017-02" db="UniProtKB">
        <authorList>
            <consortium name="WormBaseParasite"/>
        </authorList>
    </citation>
    <scope>IDENTIFICATION</scope>
</reference>